<keyword evidence="2" id="KW-1185">Reference proteome</keyword>
<protein>
    <submittedName>
        <fullName evidence="1">Uncharacterized protein</fullName>
    </submittedName>
</protein>
<dbReference type="Proteomes" id="UP000663879">
    <property type="component" value="Unassembled WGS sequence"/>
</dbReference>
<dbReference type="EMBL" id="CAJNOC010005066">
    <property type="protein sequence ID" value="CAF1041418.1"/>
    <property type="molecule type" value="Genomic_DNA"/>
</dbReference>
<reference evidence="1" key="1">
    <citation type="submission" date="2021-02" db="EMBL/GenBank/DDBJ databases">
        <authorList>
            <person name="Nowell W R."/>
        </authorList>
    </citation>
    <scope>NUCLEOTIDE SEQUENCE</scope>
    <source>
        <strain evidence="1">Ploen Becks lab</strain>
    </source>
</reference>
<gene>
    <name evidence="1" type="ORF">OXX778_LOCUS18368</name>
</gene>
<evidence type="ECO:0000313" key="1">
    <source>
        <dbReference type="EMBL" id="CAF1041418.1"/>
    </source>
</evidence>
<organism evidence="1 2">
    <name type="scientific">Brachionus calyciflorus</name>
    <dbReference type="NCBI Taxonomy" id="104777"/>
    <lineage>
        <taxon>Eukaryota</taxon>
        <taxon>Metazoa</taxon>
        <taxon>Spiralia</taxon>
        <taxon>Gnathifera</taxon>
        <taxon>Rotifera</taxon>
        <taxon>Eurotatoria</taxon>
        <taxon>Monogononta</taxon>
        <taxon>Pseudotrocha</taxon>
        <taxon>Ploima</taxon>
        <taxon>Brachionidae</taxon>
        <taxon>Brachionus</taxon>
    </lineage>
</organism>
<sequence>MIRLRNSKKNKNLVKASRYNKKYTRSNAMARFVYVDKKLYEQNYIYQSNPNSNKQKPLLKLYTIEKVENKSFFKTLDPDAKRKTTYLSYVDFCLNEPLDGPNENLRTIGNWESSLKIECKERNIFEQYFGGGYKKNKSLVSVKQSFLANTRLETPKSLKRKRDSSKDRDVTGEIDTDALLSDLNDQSFESEIELGNFNLSPIRTLNDPLNSTECSEGDIIRTALFDSFVYDIGEKFEKTPKNVIHGGKSSITINFKIEDDQLLFNINWKLHPNFAPEYFKSTYEPFENVYGTATESIAEMVEYLDDNDEKIFIDWMRRKKPKELEEILNLKNK</sequence>
<evidence type="ECO:0000313" key="2">
    <source>
        <dbReference type="Proteomes" id="UP000663879"/>
    </source>
</evidence>
<name>A0A814JR31_9BILA</name>
<comment type="caution">
    <text evidence="1">The sequence shown here is derived from an EMBL/GenBank/DDBJ whole genome shotgun (WGS) entry which is preliminary data.</text>
</comment>
<accession>A0A814JR31</accession>
<dbReference type="AlphaFoldDB" id="A0A814JR31"/>
<proteinExistence type="predicted"/>